<keyword evidence="3" id="KW-1185">Reference proteome</keyword>
<accession>A0ABD1E538</accession>
<proteinExistence type="predicted"/>
<feature type="region of interest" description="Disordered" evidence="1">
    <location>
        <begin position="89"/>
        <end position="121"/>
    </location>
</feature>
<dbReference type="Proteomes" id="UP001566132">
    <property type="component" value="Unassembled WGS sequence"/>
</dbReference>
<organism evidence="2 3">
    <name type="scientific">Hypothenemus hampei</name>
    <name type="common">Coffee berry borer</name>
    <dbReference type="NCBI Taxonomy" id="57062"/>
    <lineage>
        <taxon>Eukaryota</taxon>
        <taxon>Metazoa</taxon>
        <taxon>Ecdysozoa</taxon>
        <taxon>Arthropoda</taxon>
        <taxon>Hexapoda</taxon>
        <taxon>Insecta</taxon>
        <taxon>Pterygota</taxon>
        <taxon>Neoptera</taxon>
        <taxon>Endopterygota</taxon>
        <taxon>Coleoptera</taxon>
        <taxon>Polyphaga</taxon>
        <taxon>Cucujiformia</taxon>
        <taxon>Curculionidae</taxon>
        <taxon>Scolytinae</taxon>
        <taxon>Hypothenemus</taxon>
    </lineage>
</organism>
<protein>
    <submittedName>
        <fullName evidence="2">Uncharacterized protein</fullName>
    </submittedName>
</protein>
<evidence type="ECO:0000313" key="2">
    <source>
        <dbReference type="EMBL" id="KAL1489062.1"/>
    </source>
</evidence>
<evidence type="ECO:0000313" key="3">
    <source>
        <dbReference type="Proteomes" id="UP001566132"/>
    </source>
</evidence>
<reference evidence="2 3" key="1">
    <citation type="submission" date="2024-05" db="EMBL/GenBank/DDBJ databases">
        <title>Genetic variation in Jamaican populations of the coffee berry borer (Hypothenemus hampei).</title>
        <authorList>
            <person name="Errbii M."/>
            <person name="Myrie A."/>
        </authorList>
    </citation>
    <scope>NUCLEOTIDE SEQUENCE [LARGE SCALE GENOMIC DNA]</scope>
    <source>
        <strain evidence="2">JA-Hopewell-2020-01-JO</strain>
        <tissue evidence="2">Whole body</tissue>
    </source>
</reference>
<name>A0ABD1E538_HYPHA</name>
<evidence type="ECO:0000256" key="1">
    <source>
        <dbReference type="SAM" id="MobiDB-lite"/>
    </source>
</evidence>
<dbReference type="AlphaFoldDB" id="A0ABD1E538"/>
<sequence length="241" mass="26431">MEKASKKRVRDGEEEVDLGRKVARLEKMFSLFLEQHYELKTGNKGKGGYLPAGSGLVMTCLRSRTSEICTKEAIISSALVIHGELISDGDQNTSQDKENTPSAGIPVTYPSPSEGRLGEDGGGGLWEVTYRGRQSRGWSEEVETVLGADPTSNNNSVVNLHQSLVARWPTWLSEGLPKEAKNTLIDKYPRKGNVHLEAPELNGEIAATLNESGLKRDRLFVEEQNLVGSALFAIGGPYLWF</sequence>
<gene>
    <name evidence="2" type="ORF">ABEB36_014007</name>
</gene>
<dbReference type="EMBL" id="JBDJPC010000012">
    <property type="protein sequence ID" value="KAL1489062.1"/>
    <property type="molecule type" value="Genomic_DNA"/>
</dbReference>
<comment type="caution">
    <text evidence="2">The sequence shown here is derived from an EMBL/GenBank/DDBJ whole genome shotgun (WGS) entry which is preliminary data.</text>
</comment>